<gene>
    <name evidence="1" type="ORF">EJD97_016477</name>
</gene>
<proteinExistence type="predicted"/>
<feature type="non-terminal residue" evidence="1">
    <location>
        <position position="120"/>
    </location>
</feature>
<sequence length="120" mass="13137">HRRPTVCAAKGPCWHVTPNVVRPCVLSKGNDGIKYPTSSDRVCCMRVMMTCHVDVVPPCVLLKGDDSIDMPNVIRPCGDDVITTTNVVRLCVLHNCDDGMPLPTSSVRICSPKVMMACHF</sequence>
<organism evidence="1">
    <name type="scientific">Solanum chilense</name>
    <name type="common">Tomato</name>
    <name type="synonym">Lycopersicon chilense</name>
    <dbReference type="NCBI Taxonomy" id="4083"/>
    <lineage>
        <taxon>Eukaryota</taxon>
        <taxon>Viridiplantae</taxon>
        <taxon>Streptophyta</taxon>
        <taxon>Embryophyta</taxon>
        <taxon>Tracheophyta</taxon>
        <taxon>Spermatophyta</taxon>
        <taxon>Magnoliopsida</taxon>
        <taxon>eudicotyledons</taxon>
        <taxon>Gunneridae</taxon>
        <taxon>Pentapetalae</taxon>
        <taxon>asterids</taxon>
        <taxon>lamiids</taxon>
        <taxon>Solanales</taxon>
        <taxon>Solanaceae</taxon>
        <taxon>Solanoideae</taxon>
        <taxon>Solaneae</taxon>
        <taxon>Solanum</taxon>
        <taxon>Solanum subgen. Lycopersicon</taxon>
    </lineage>
</organism>
<evidence type="ECO:0000313" key="1">
    <source>
        <dbReference type="EMBL" id="TMW80697.1"/>
    </source>
</evidence>
<dbReference type="AlphaFoldDB" id="A0A6N2AE74"/>
<accession>A0A6N2AE74</accession>
<protein>
    <submittedName>
        <fullName evidence="1">Uncharacterized protein</fullName>
    </submittedName>
</protein>
<feature type="non-terminal residue" evidence="1">
    <location>
        <position position="1"/>
    </location>
</feature>
<comment type="caution">
    <text evidence="1">The sequence shown here is derived from an EMBL/GenBank/DDBJ whole genome shotgun (WGS) entry which is preliminary data.</text>
</comment>
<dbReference type="EMBL" id="RXGB01043456">
    <property type="protein sequence ID" value="TMW80697.1"/>
    <property type="molecule type" value="Genomic_DNA"/>
</dbReference>
<reference evidence="1" key="1">
    <citation type="submission" date="2019-05" db="EMBL/GenBank/DDBJ databases">
        <title>The de novo reference genome and transcriptome assemblies of the wild tomato species Solanum chilense.</title>
        <authorList>
            <person name="Stam R."/>
            <person name="Nosenko T."/>
            <person name="Hoerger A.C."/>
            <person name="Stephan W."/>
            <person name="Seidel M.A."/>
            <person name="Kuhn J.M.M."/>
            <person name="Haberer G."/>
            <person name="Tellier A."/>
        </authorList>
    </citation>
    <scope>NUCLEOTIDE SEQUENCE</scope>
    <source>
        <tissue evidence="1">Mature leaves</tissue>
    </source>
</reference>
<name>A0A6N2AE74_SOLCI</name>